<dbReference type="PANTHER" id="PTHR12126">
    <property type="entry name" value="NADH-UBIQUINONE OXIDOREDUCTASE 39 KDA SUBUNIT-RELATED"/>
    <property type="match status" value="1"/>
</dbReference>
<dbReference type="Proteomes" id="UP000657075">
    <property type="component" value="Unassembled WGS sequence"/>
</dbReference>
<gene>
    <name evidence="3" type="ORF">GCM10007112_08520</name>
    <name evidence="2" type="ORF">Vsou_06340</name>
</gene>
<evidence type="ECO:0000313" key="3">
    <source>
        <dbReference type="EMBL" id="GGI73985.1"/>
    </source>
</evidence>
<evidence type="ECO:0000313" key="5">
    <source>
        <dbReference type="Proteomes" id="UP001060771"/>
    </source>
</evidence>
<reference evidence="5" key="3">
    <citation type="submission" date="2022-09" db="EMBL/GenBank/DDBJ databases">
        <title>Complete genome sequence of Vulcanisaeta souniana.</title>
        <authorList>
            <person name="Kato S."/>
            <person name="Itoh T."/>
            <person name="Ohkuma M."/>
        </authorList>
    </citation>
    <scope>NUCLEOTIDE SEQUENCE [LARGE SCALE GENOMIC DNA]</scope>
    <source>
        <strain evidence="5">JCM 11219</strain>
    </source>
</reference>
<dbReference type="InterPro" id="IPR036291">
    <property type="entry name" value="NAD(P)-bd_dom_sf"/>
</dbReference>
<dbReference type="InterPro" id="IPR051207">
    <property type="entry name" value="ComplexI_NDUFA9_subunit"/>
</dbReference>
<dbReference type="GeneID" id="76206191"/>
<evidence type="ECO:0000313" key="2">
    <source>
        <dbReference type="EMBL" id="BDR91541.1"/>
    </source>
</evidence>
<dbReference type="InterPro" id="IPR001509">
    <property type="entry name" value="Epimerase_deHydtase"/>
</dbReference>
<dbReference type="AlphaFoldDB" id="A0A830E1P8"/>
<reference evidence="3" key="1">
    <citation type="journal article" date="2014" name="Int. J. Syst. Evol. Microbiol.">
        <title>Complete genome sequence of Corynebacterium casei LMG S-19264T (=DSM 44701T), isolated from a smear-ripened cheese.</title>
        <authorList>
            <consortium name="US DOE Joint Genome Institute (JGI-PGF)"/>
            <person name="Walter F."/>
            <person name="Albersmeier A."/>
            <person name="Kalinowski J."/>
            <person name="Ruckert C."/>
        </authorList>
    </citation>
    <scope>NUCLEOTIDE SEQUENCE</scope>
    <source>
        <strain evidence="3">JCM 11219</strain>
    </source>
</reference>
<keyword evidence="5" id="KW-1185">Reference proteome</keyword>
<dbReference type="GO" id="GO:0044877">
    <property type="term" value="F:protein-containing complex binding"/>
    <property type="evidence" value="ECO:0007669"/>
    <property type="project" value="TreeGrafter"/>
</dbReference>
<dbReference type="Proteomes" id="UP001060771">
    <property type="component" value="Chromosome"/>
</dbReference>
<dbReference type="OrthoDB" id="213145at2157"/>
<sequence length="317" mass="35754">MDKALVIGLGFISTNLAKYLVDRGFEVYITYRSVHGSKALMMKDLLECNVKPRRLEPSNYDEVQKAINEVRPSYVFNTVGLLSGSWRDLWDAHVEVPRNLARAIISIDKSIKFIHISASAASGKLGSFISEEPRHCDYAYVKPKSDYERSKCDGERAIRELGAEGLNYVIVRPTLVYGYYNDHNEFLSLYRFVKRGLIPYIRGAVSAIYVGYLMRALERLAISNEVRNTFLYIAECQLYGLGNIAELMAEYIGVNGIRIPVPPGLVSPFLPGGRSLLRYINTQYSCDGLRRVLGSVEPAIGIGIREVVDWIKRAYGY</sequence>
<proteinExistence type="predicted"/>
<dbReference type="Pfam" id="PF01370">
    <property type="entry name" value="Epimerase"/>
    <property type="match status" value="1"/>
</dbReference>
<evidence type="ECO:0000259" key="1">
    <source>
        <dbReference type="Pfam" id="PF01370"/>
    </source>
</evidence>
<dbReference type="Gene3D" id="3.40.50.720">
    <property type="entry name" value="NAD(P)-binding Rossmann-like Domain"/>
    <property type="match status" value="1"/>
</dbReference>
<protein>
    <submittedName>
        <fullName evidence="3">NAD-dependent epimerase</fullName>
    </submittedName>
</protein>
<dbReference type="RefSeq" id="WP_188602820.1">
    <property type="nucleotide sequence ID" value="NZ_AP026830.1"/>
</dbReference>
<feature type="domain" description="NAD-dependent epimerase/dehydratase" evidence="1">
    <location>
        <begin position="5"/>
        <end position="185"/>
    </location>
</feature>
<dbReference type="SUPFAM" id="SSF51735">
    <property type="entry name" value="NAD(P)-binding Rossmann-fold domains"/>
    <property type="match status" value="1"/>
</dbReference>
<organism evidence="3 4">
    <name type="scientific">Vulcanisaeta souniana JCM 11219</name>
    <dbReference type="NCBI Taxonomy" id="1293586"/>
    <lineage>
        <taxon>Archaea</taxon>
        <taxon>Thermoproteota</taxon>
        <taxon>Thermoprotei</taxon>
        <taxon>Thermoproteales</taxon>
        <taxon>Thermoproteaceae</taxon>
        <taxon>Vulcanisaeta</taxon>
    </lineage>
</organism>
<reference evidence="2" key="4">
    <citation type="journal article" date="2023" name="Microbiol. Resour. Announc.">
        <title>Complete Genome Sequence of Vulcanisaeta souniana Strain IC-059, a Hyperthermophilic Archaeon Isolated from Hot Spring Water in Japan.</title>
        <authorList>
            <person name="Kato S."/>
            <person name="Itoh T."/>
            <person name="Wu L."/>
            <person name="Ma J."/>
            <person name="Ohkuma M."/>
        </authorList>
    </citation>
    <scope>NUCLEOTIDE SEQUENCE</scope>
    <source>
        <strain evidence="2">JCM 11219</strain>
    </source>
</reference>
<dbReference type="EMBL" id="AP026830">
    <property type="protein sequence ID" value="BDR91541.1"/>
    <property type="molecule type" value="Genomic_DNA"/>
</dbReference>
<accession>A0A830E1P8</accession>
<name>A0A830E1P8_9CREN</name>
<reference evidence="3" key="2">
    <citation type="submission" date="2020-09" db="EMBL/GenBank/DDBJ databases">
        <authorList>
            <person name="Sun Q."/>
            <person name="Ohkuma M."/>
        </authorList>
    </citation>
    <scope>NUCLEOTIDE SEQUENCE</scope>
    <source>
        <strain evidence="3">JCM 11219</strain>
    </source>
</reference>
<dbReference type="PANTHER" id="PTHR12126:SF11">
    <property type="entry name" value="NADH DEHYDROGENASE [UBIQUINONE] 1 ALPHA SUBCOMPLEX SUBUNIT 9, MITOCHONDRIAL"/>
    <property type="match status" value="1"/>
</dbReference>
<evidence type="ECO:0000313" key="4">
    <source>
        <dbReference type="Proteomes" id="UP000657075"/>
    </source>
</evidence>
<dbReference type="EMBL" id="BMNM01000002">
    <property type="protein sequence ID" value="GGI73985.1"/>
    <property type="molecule type" value="Genomic_DNA"/>
</dbReference>